<dbReference type="PIRSF" id="PIRSF003180">
    <property type="entry name" value="DiGMPpdiest_YuxH"/>
    <property type="match status" value="1"/>
</dbReference>
<dbReference type="RefSeq" id="WP_121680888.1">
    <property type="nucleotide sequence ID" value="NZ_RCVZ01000007.1"/>
</dbReference>
<evidence type="ECO:0000313" key="3">
    <source>
        <dbReference type="EMBL" id="RLQ95233.1"/>
    </source>
</evidence>
<dbReference type="Pfam" id="PF00563">
    <property type="entry name" value="EAL"/>
    <property type="match status" value="1"/>
</dbReference>
<dbReference type="PANTHER" id="PTHR33525">
    <property type="match status" value="1"/>
</dbReference>
<dbReference type="Pfam" id="PF08668">
    <property type="entry name" value="HDOD"/>
    <property type="match status" value="1"/>
</dbReference>
<dbReference type="InterPro" id="IPR052340">
    <property type="entry name" value="RNase_Y/CdgJ"/>
</dbReference>
<dbReference type="InterPro" id="IPR014408">
    <property type="entry name" value="dGMP_Pdiesterase_EAL/HD-GYP"/>
</dbReference>
<dbReference type="PROSITE" id="PS50883">
    <property type="entry name" value="EAL"/>
    <property type="match status" value="1"/>
</dbReference>
<accession>A0A3L7JWX4</accession>
<dbReference type="EMBL" id="RCVZ01000007">
    <property type="protein sequence ID" value="RLQ95233.1"/>
    <property type="molecule type" value="Genomic_DNA"/>
</dbReference>
<comment type="caution">
    <text evidence="3">The sequence shown here is derived from an EMBL/GenBank/DDBJ whole genome shotgun (WGS) entry which is preliminary data.</text>
</comment>
<evidence type="ECO:0000259" key="2">
    <source>
        <dbReference type="PROSITE" id="PS51833"/>
    </source>
</evidence>
<dbReference type="SMART" id="SM00052">
    <property type="entry name" value="EAL"/>
    <property type="match status" value="1"/>
</dbReference>
<feature type="domain" description="EAL" evidence="1">
    <location>
        <begin position="1"/>
        <end position="209"/>
    </location>
</feature>
<sequence>MEVFVARQPIFNENEETLAYELLYRSNHLNEFPKIDGDQATADVIINSFLNIGIDSLSNGKPCFINFTENLLMLKVPTYFRPREIVVEILESVIPSKELILICQELKSLGYKIALDDFMIDHQQPEPHQLELMKLADIIKVDFLNTSKEKRGNIEVLAKLFGIDLLAEKVETRDEFQEAKSKGYVLFQGYFFSKPIIVSSHDVPTYFQSYYSVIQNLSLNEPSIDIITRLIEQDLSLSYKLLRLINSPAYRPRRKISSIRQAIVLLGLIEIQKWIYVLAVRERTLNKSNLSDEVIKTCLTRAKMCELIATEHLKDRNSPSFFLVGMLSLVDTILSLPMEKIVEELPLLDEIVEALKGEENQLSLTLDLVISLERAEWDAMYHLSRKMNLLPKQLFDYYTFACTWAEQLLKEDQVSFHGAHC</sequence>
<evidence type="ECO:0000259" key="1">
    <source>
        <dbReference type="PROSITE" id="PS50883"/>
    </source>
</evidence>
<name>A0A3L7JWX4_9BACI</name>
<dbReference type="InterPro" id="IPR013976">
    <property type="entry name" value="HDOD"/>
</dbReference>
<dbReference type="PANTHER" id="PTHR33525:SF4">
    <property type="entry name" value="CYCLIC DI-GMP PHOSPHODIESTERASE CDGJ"/>
    <property type="match status" value="1"/>
</dbReference>
<dbReference type="Gene3D" id="1.10.3210.10">
    <property type="entry name" value="Hypothetical protein af1432"/>
    <property type="match status" value="1"/>
</dbReference>
<evidence type="ECO:0000313" key="4">
    <source>
        <dbReference type="Proteomes" id="UP000276770"/>
    </source>
</evidence>
<dbReference type="PROSITE" id="PS51833">
    <property type="entry name" value="HDOD"/>
    <property type="match status" value="1"/>
</dbReference>
<gene>
    <name evidence="3" type="ORF">D9X91_12145</name>
</gene>
<proteinExistence type="predicted"/>
<feature type="domain" description="HDOD" evidence="2">
    <location>
        <begin position="203"/>
        <end position="393"/>
    </location>
</feature>
<dbReference type="InterPro" id="IPR001633">
    <property type="entry name" value="EAL_dom"/>
</dbReference>
<dbReference type="SUPFAM" id="SSF109604">
    <property type="entry name" value="HD-domain/PDEase-like"/>
    <property type="match status" value="1"/>
</dbReference>
<keyword evidence="4" id="KW-1185">Reference proteome</keyword>
<dbReference type="Proteomes" id="UP000276770">
    <property type="component" value="Unassembled WGS sequence"/>
</dbReference>
<organism evidence="3 4">
    <name type="scientific">Falsibacillus albus</name>
    <dbReference type="NCBI Taxonomy" id="2478915"/>
    <lineage>
        <taxon>Bacteria</taxon>
        <taxon>Bacillati</taxon>
        <taxon>Bacillota</taxon>
        <taxon>Bacilli</taxon>
        <taxon>Bacillales</taxon>
        <taxon>Bacillaceae</taxon>
        <taxon>Falsibacillus</taxon>
    </lineage>
</organism>
<dbReference type="InterPro" id="IPR035919">
    <property type="entry name" value="EAL_sf"/>
</dbReference>
<dbReference type="OrthoDB" id="9804751at2"/>
<dbReference type="SUPFAM" id="SSF141868">
    <property type="entry name" value="EAL domain-like"/>
    <property type="match status" value="1"/>
</dbReference>
<protein>
    <submittedName>
        <fullName evidence="3">HDOD domain-containing protein</fullName>
    </submittedName>
</protein>
<dbReference type="AlphaFoldDB" id="A0A3L7JWX4"/>
<reference evidence="3 4" key="1">
    <citation type="submission" date="2018-10" db="EMBL/GenBank/DDBJ databases">
        <title>Falsibacillus sp. genome draft.</title>
        <authorList>
            <person name="Shi S."/>
        </authorList>
    </citation>
    <scope>NUCLEOTIDE SEQUENCE [LARGE SCALE GENOMIC DNA]</scope>
    <source>
        <strain evidence="3 4">GY 10110</strain>
    </source>
</reference>
<dbReference type="Gene3D" id="3.20.20.450">
    <property type="entry name" value="EAL domain"/>
    <property type="match status" value="1"/>
</dbReference>